<proteinExistence type="predicted"/>
<comment type="caution">
    <text evidence="1">The sequence shown here is derived from an EMBL/GenBank/DDBJ whole genome shotgun (WGS) entry which is preliminary data.</text>
</comment>
<reference evidence="1" key="1">
    <citation type="submission" date="2023-01" db="EMBL/GenBank/DDBJ databases">
        <title>The chitinases involved in constricting ring structure development in the nematode-trapping fungus Drechslerella dactyloides.</title>
        <authorList>
            <person name="Wang R."/>
            <person name="Zhang L."/>
            <person name="Tang P."/>
            <person name="Li S."/>
            <person name="Liang L."/>
        </authorList>
    </citation>
    <scope>NUCLEOTIDE SEQUENCE</scope>
    <source>
        <strain evidence="1">YMF1.00031</strain>
    </source>
</reference>
<name>A0AAD6IY87_DREDA</name>
<organism evidence="1 2">
    <name type="scientific">Drechslerella dactyloides</name>
    <name type="common">Nematode-trapping fungus</name>
    <name type="synonym">Arthrobotrys dactyloides</name>
    <dbReference type="NCBI Taxonomy" id="74499"/>
    <lineage>
        <taxon>Eukaryota</taxon>
        <taxon>Fungi</taxon>
        <taxon>Dikarya</taxon>
        <taxon>Ascomycota</taxon>
        <taxon>Pezizomycotina</taxon>
        <taxon>Orbiliomycetes</taxon>
        <taxon>Orbiliales</taxon>
        <taxon>Orbiliaceae</taxon>
        <taxon>Drechslerella</taxon>
    </lineage>
</organism>
<dbReference type="EMBL" id="JAQGDS010000004">
    <property type="protein sequence ID" value="KAJ6260943.1"/>
    <property type="molecule type" value="Genomic_DNA"/>
</dbReference>
<keyword evidence="2" id="KW-1185">Reference proteome</keyword>
<sequence length="85" mass="9131">MAERVGHAEPPGFNDCRVAVAILSSADDIATSRHRKTRPCPANGCQCAYMAPSRCRTVAGRSSAGPSHALRTVDRFQQVARHRAA</sequence>
<dbReference type="AlphaFoldDB" id="A0AAD6IY87"/>
<dbReference type="Proteomes" id="UP001221413">
    <property type="component" value="Unassembled WGS sequence"/>
</dbReference>
<evidence type="ECO:0000313" key="2">
    <source>
        <dbReference type="Proteomes" id="UP001221413"/>
    </source>
</evidence>
<protein>
    <submittedName>
        <fullName evidence="1">Uncharacterized protein</fullName>
    </submittedName>
</protein>
<evidence type="ECO:0000313" key="1">
    <source>
        <dbReference type="EMBL" id="KAJ6260943.1"/>
    </source>
</evidence>
<accession>A0AAD6IY87</accession>
<gene>
    <name evidence="1" type="ORF">Dda_3604</name>
</gene>